<dbReference type="PANTHER" id="PTHR45266:SF3">
    <property type="entry name" value="OXALOACETATE DECARBOXYLASE ALPHA CHAIN"/>
    <property type="match status" value="1"/>
</dbReference>
<evidence type="ECO:0000313" key="11">
    <source>
        <dbReference type="EMBL" id="RIH78414.1"/>
    </source>
</evidence>
<proteinExistence type="predicted"/>
<feature type="region of interest" description="Disordered" evidence="9">
    <location>
        <begin position="52"/>
        <end position="85"/>
    </location>
</feature>
<gene>
    <name evidence="11" type="primary">accB</name>
    <name evidence="11" type="ORF">Mcate_00871</name>
</gene>
<sequence length="164" mass="17823">MNAKELKSILQALQEHEVAELTLETPDYKLTVKRGGEVQYVAAPAPVVIQPQAAPTSSPSVQTQAENPTPAPTPKPEAPKEDTSRYVEVKAPIVGTFYRAPSPEAEPFVKEGDMVKKGQVLCIIEAMKLMNEIESEVSGVVRKILVSNGEPIEYGQVLFLIEPA</sequence>
<dbReference type="GO" id="GO:0009317">
    <property type="term" value="C:acetyl-CoA carboxylase complex"/>
    <property type="evidence" value="ECO:0007669"/>
    <property type="project" value="InterPro"/>
</dbReference>
<dbReference type="UniPathway" id="UPA00094"/>
<evidence type="ECO:0000313" key="12">
    <source>
        <dbReference type="Proteomes" id="UP000266089"/>
    </source>
</evidence>
<dbReference type="NCBIfam" id="NF005457">
    <property type="entry name" value="PRK07051.1"/>
    <property type="match status" value="1"/>
</dbReference>
<comment type="pathway">
    <text evidence="1 8">Lipid metabolism; fatty acid biosynthesis.</text>
</comment>
<feature type="domain" description="Lipoyl-binding" evidence="10">
    <location>
        <begin position="86"/>
        <end position="162"/>
    </location>
</feature>
<organism evidence="11 12">
    <name type="scientific">Meiothermus taiwanensis</name>
    <dbReference type="NCBI Taxonomy" id="172827"/>
    <lineage>
        <taxon>Bacteria</taxon>
        <taxon>Thermotogati</taxon>
        <taxon>Deinococcota</taxon>
        <taxon>Deinococci</taxon>
        <taxon>Thermales</taxon>
        <taxon>Thermaceae</taxon>
        <taxon>Meiothermus</taxon>
    </lineage>
</organism>
<evidence type="ECO:0000259" key="10">
    <source>
        <dbReference type="PROSITE" id="PS50968"/>
    </source>
</evidence>
<dbReference type="InterPro" id="IPR001882">
    <property type="entry name" value="Biotin_BS"/>
</dbReference>
<keyword evidence="4 8" id="KW-0276">Fatty acid metabolism</keyword>
<feature type="compositionally biased region" description="Polar residues" evidence="9">
    <location>
        <begin position="56"/>
        <end position="67"/>
    </location>
</feature>
<evidence type="ECO:0000256" key="8">
    <source>
        <dbReference type="RuleBase" id="RU364072"/>
    </source>
</evidence>
<dbReference type="AlphaFoldDB" id="A0A399E192"/>
<evidence type="ECO:0000256" key="3">
    <source>
        <dbReference type="ARBA" id="ARBA00022516"/>
    </source>
</evidence>
<dbReference type="FunFam" id="2.40.50.100:FF:000003">
    <property type="entry name" value="Acetyl-CoA carboxylase biotin carboxyl carrier protein"/>
    <property type="match status" value="1"/>
</dbReference>
<dbReference type="InterPro" id="IPR011053">
    <property type="entry name" value="Single_hybrid_motif"/>
</dbReference>
<dbReference type="NCBIfam" id="TIGR00531">
    <property type="entry name" value="BCCP"/>
    <property type="match status" value="1"/>
</dbReference>
<evidence type="ECO:0000256" key="5">
    <source>
        <dbReference type="ARBA" id="ARBA00023098"/>
    </source>
</evidence>
<evidence type="ECO:0000256" key="9">
    <source>
        <dbReference type="SAM" id="MobiDB-lite"/>
    </source>
</evidence>
<dbReference type="GO" id="GO:0006633">
    <property type="term" value="P:fatty acid biosynthetic process"/>
    <property type="evidence" value="ECO:0007669"/>
    <property type="project" value="UniProtKB-UniPathway"/>
</dbReference>
<dbReference type="SUPFAM" id="SSF51230">
    <property type="entry name" value="Single hybrid motif"/>
    <property type="match status" value="1"/>
</dbReference>
<reference evidence="11 12" key="1">
    <citation type="submission" date="2018-08" db="EMBL/GenBank/DDBJ databases">
        <title>Meiothermus cateniformans JCM 15151 genome sequencing project.</title>
        <authorList>
            <person name="Da Costa M.S."/>
            <person name="Albuquerque L."/>
            <person name="Raposo P."/>
            <person name="Froufe H.J.C."/>
            <person name="Barroso C.S."/>
            <person name="Egas C."/>
        </authorList>
    </citation>
    <scope>NUCLEOTIDE SEQUENCE [LARGE SCALE GENOMIC DNA]</scope>
    <source>
        <strain evidence="11 12">JCM 15151</strain>
    </source>
</reference>
<dbReference type="InterPro" id="IPR000089">
    <property type="entry name" value="Biotin_lipoyl"/>
</dbReference>
<keyword evidence="3 8" id="KW-0444">Lipid biosynthesis</keyword>
<evidence type="ECO:0000256" key="1">
    <source>
        <dbReference type="ARBA" id="ARBA00005194"/>
    </source>
</evidence>
<dbReference type="InterPro" id="IPR001249">
    <property type="entry name" value="AcCoA_biotinCC"/>
</dbReference>
<protein>
    <recommendedName>
        <fullName evidence="2 8">Biotin carboxyl carrier protein of acetyl-CoA carboxylase</fullName>
    </recommendedName>
</protein>
<dbReference type="RefSeq" id="WP_027886853.1">
    <property type="nucleotide sequence ID" value="NZ_JBHSXZ010000002.1"/>
</dbReference>
<dbReference type="Proteomes" id="UP000266089">
    <property type="component" value="Unassembled WGS sequence"/>
</dbReference>
<keyword evidence="7 8" id="KW-0092">Biotin</keyword>
<dbReference type="CDD" id="cd06850">
    <property type="entry name" value="biotinyl_domain"/>
    <property type="match status" value="1"/>
</dbReference>
<dbReference type="Gene3D" id="2.40.50.100">
    <property type="match status" value="1"/>
</dbReference>
<dbReference type="PRINTS" id="PR01071">
    <property type="entry name" value="ACOABIOTINCC"/>
</dbReference>
<keyword evidence="5 8" id="KW-0443">Lipid metabolism</keyword>
<dbReference type="EMBL" id="QWKX01000015">
    <property type="protein sequence ID" value="RIH78414.1"/>
    <property type="molecule type" value="Genomic_DNA"/>
</dbReference>
<dbReference type="PANTHER" id="PTHR45266">
    <property type="entry name" value="OXALOACETATE DECARBOXYLASE ALPHA CHAIN"/>
    <property type="match status" value="1"/>
</dbReference>
<dbReference type="PROSITE" id="PS00188">
    <property type="entry name" value="BIOTIN"/>
    <property type="match status" value="1"/>
</dbReference>
<dbReference type="InterPro" id="IPR050709">
    <property type="entry name" value="Biotin_Carboxyl_Carrier/Decarb"/>
</dbReference>
<dbReference type="PROSITE" id="PS50968">
    <property type="entry name" value="BIOTINYL_LIPOYL"/>
    <property type="match status" value="1"/>
</dbReference>
<dbReference type="Pfam" id="PF00364">
    <property type="entry name" value="Biotin_lipoyl"/>
    <property type="match status" value="1"/>
</dbReference>
<evidence type="ECO:0000256" key="4">
    <source>
        <dbReference type="ARBA" id="ARBA00022832"/>
    </source>
</evidence>
<keyword evidence="6 8" id="KW-0275">Fatty acid biosynthesis</keyword>
<comment type="function">
    <text evidence="8">This protein is a component of the acetyl coenzyme A carboxylase complex; first, biotin carboxylase catalyzes the carboxylation of the carrier protein and then the transcarboxylase transfers the carboxyl group to form malonyl-CoA.</text>
</comment>
<evidence type="ECO:0000256" key="6">
    <source>
        <dbReference type="ARBA" id="ARBA00023160"/>
    </source>
</evidence>
<evidence type="ECO:0000256" key="7">
    <source>
        <dbReference type="ARBA" id="ARBA00023267"/>
    </source>
</evidence>
<dbReference type="GO" id="GO:0003989">
    <property type="term" value="F:acetyl-CoA carboxylase activity"/>
    <property type="evidence" value="ECO:0007669"/>
    <property type="project" value="InterPro"/>
</dbReference>
<accession>A0A399E192</accession>
<name>A0A399E192_9DEIN</name>
<comment type="caution">
    <text evidence="11">The sequence shown here is derived from an EMBL/GenBank/DDBJ whole genome shotgun (WGS) entry which is preliminary data.</text>
</comment>
<evidence type="ECO:0000256" key="2">
    <source>
        <dbReference type="ARBA" id="ARBA00017562"/>
    </source>
</evidence>
<dbReference type="OrthoDB" id="9807469at2"/>